<dbReference type="InterPro" id="IPR036956">
    <property type="entry name" value="Impact_N_sf"/>
</dbReference>
<dbReference type="InterPro" id="IPR001498">
    <property type="entry name" value="Impact_N"/>
</dbReference>
<keyword evidence="5" id="KW-1185">Reference proteome</keyword>
<dbReference type="InterPro" id="IPR020568">
    <property type="entry name" value="Ribosomal_Su5_D2-typ_SF"/>
</dbReference>
<reference evidence="4 5" key="1">
    <citation type="submission" date="2020-01" db="EMBL/GenBank/DDBJ databases">
        <title>Anaeroalcalibacter tamaniensis gen. nov., sp. nov., moderately halophilic strictly anaerobic fermenter bacterium from mud volcano of Taman peninsula.</title>
        <authorList>
            <person name="Frolova A."/>
            <person name="Merkel A.Y."/>
            <person name="Slobodkin A.I."/>
        </authorList>
    </citation>
    <scope>NUCLEOTIDE SEQUENCE [LARGE SCALE GENOMIC DNA]</scope>
    <source>
        <strain evidence="4 5">F-3ap</strain>
    </source>
</reference>
<dbReference type="Pfam" id="PF01205">
    <property type="entry name" value="Impact_N"/>
    <property type="match status" value="1"/>
</dbReference>
<organism evidence="4 5">
    <name type="scientific">Anaerotalea alkaliphila</name>
    <dbReference type="NCBI Taxonomy" id="2662126"/>
    <lineage>
        <taxon>Bacteria</taxon>
        <taxon>Bacillati</taxon>
        <taxon>Bacillota</taxon>
        <taxon>Clostridia</taxon>
        <taxon>Eubacteriales</taxon>
        <taxon>Anaerotalea</taxon>
    </lineage>
</organism>
<feature type="domain" description="UPF0029" evidence="3">
    <location>
        <begin position="140"/>
        <end position="195"/>
    </location>
</feature>
<comment type="caution">
    <text evidence="4">The sequence shown here is derived from an EMBL/GenBank/DDBJ whole genome shotgun (WGS) entry which is preliminary data.</text>
</comment>
<dbReference type="NCBIfam" id="TIGR00257">
    <property type="entry name" value="IMPACT_YIGZ"/>
    <property type="match status" value="1"/>
</dbReference>
<dbReference type="PROSITE" id="PS00910">
    <property type="entry name" value="UPF0029"/>
    <property type="match status" value="1"/>
</dbReference>
<dbReference type="Gene3D" id="3.30.70.240">
    <property type="match status" value="1"/>
</dbReference>
<gene>
    <name evidence="4" type="ORF">GXN74_08355</name>
</gene>
<evidence type="ECO:0000256" key="1">
    <source>
        <dbReference type="ARBA" id="ARBA00007665"/>
    </source>
</evidence>
<accession>A0A7X5HW47</accession>
<evidence type="ECO:0000259" key="2">
    <source>
        <dbReference type="Pfam" id="PF01205"/>
    </source>
</evidence>
<dbReference type="Gene3D" id="3.30.230.30">
    <property type="entry name" value="Impact, N-terminal domain"/>
    <property type="match status" value="1"/>
</dbReference>
<dbReference type="InterPro" id="IPR035647">
    <property type="entry name" value="EFG_III/V"/>
</dbReference>
<evidence type="ECO:0000259" key="3">
    <source>
        <dbReference type="Pfam" id="PF09186"/>
    </source>
</evidence>
<proteinExistence type="inferred from homology"/>
<dbReference type="InterPro" id="IPR015796">
    <property type="entry name" value="Impact_YigZ-like"/>
</dbReference>
<name>A0A7X5HW47_9FIRM</name>
<evidence type="ECO:0000313" key="5">
    <source>
        <dbReference type="Proteomes" id="UP000461585"/>
    </source>
</evidence>
<dbReference type="GO" id="GO:0005737">
    <property type="term" value="C:cytoplasm"/>
    <property type="evidence" value="ECO:0007669"/>
    <property type="project" value="TreeGrafter"/>
</dbReference>
<dbReference type="PANTHER" id="PTHR16301:SF20">
    <property type="entry name" value="IMPACT FAMILY MEMBER YIGZ"/>
    <property type="match status" value="1"/>
</dbReference>
<dbReference type="EMBL" id="JAAEEH010000020">
    <property type="protein sequence ID" value="NDL67747.1"/>
    <property type="molecule type" value="Genomic_DNA"/>
</dbReference>
<dbReference type="SUPFAM" id="SSF54980">
    <property type="entry name" value="EF-G C-terminal domain-like"/>
    <property type="match status" value="1"/>
</dbReference>
<evidence type="ECO:0000313" key="4">
    <source>
        <dbReference type="EMBL" id="NDL67747.1"/>
    </source>
</evidence>
<dbReference type="PANTHER" id="PTHR16301">
    <property type="entry name" value="IMPACT-RELATED"/>
    <property type="match status" value="1"/>
</dbReference>
<dbReference type="InterPro" id="IPR020569">
    <property type="entry name" value="UPF0029_Impact_CS"/>
</dbReference>
<sequence>MERAYKTILGPVEAEVEVKKSRFLCLLAPVGTEEEAAAILEETRKRHHGARHNCYAFRLAGGQGLERYSDDGEPAQTAGLPMLDVLRGQGLENVLAVVTRYFGGTLLGTGGLVRAYTDAVKEALESAKVCTREWYAVLRLEVDYSLSGKMEYAFHQEGVHVEATDYSDRVAYTLHVRAARAEGFLSDMVQLTSGQLEAERLKEGYGWETEGKVVLA</sequence>
<dbReference type="SUPFAM" id="SSF54211">
    <property type="entry name" value="Ribosomal protein S5 domain 2-like"/>
    <property type="match status" value="1"/>
</dbReference>
<dbReference type="InterPro" id="IPR023582">
    <property type="entry name" value="Impact"/>
</dbReference>
<feature type="domain" description="Impact N-terminal" evidence="2">
    <location>
        <begin position="19"/>
        <end position="124"/>
    </location>
</feature>
<dbReference type="AlphaFoldDB" id="A0A7X5HW47"/>
<dbReference type="Proteomes" id="UP000461585">
    <property type="component" value="Unassembled WGS sequence"/>
</dbReference>
<dbReference type="Pfam" id="PF09186">
    <property type="entry name" value="DUF1949"/>
    <property type="match status" value="1"/>
</dbReference>
<comment type="similarity">
    <text evidence="1">Belongs to the IMPACT family.</text>
</comment>
<protein>
    <submittedName>
        <fullName evidence="4">YigZ family protein</fullName>
    </submittedName>
</protein>
<dbReference type="InterPro" id="IPR015269">
    <property type="entry name" value="UPF0029_Impact_C"/>
</dbReference>
<dbReference type="RefSeq" id="WP_162370475.1">
    <property type="nucleotide sequence ID" value="NZ_JAAEEH010000020.1"/>
</dbReference>
<dbReference type="GO" id="GO:0006446">
    <property type="term" value="P:regulation of translational initiation"/>
    <property type="evidence" value="ECO:0007669"/>
    <property type="project" value="TreeGrafter"/>
</dbReference>